<protein>
    <submittedName>
        <fullName evidence="2">Uncharacterized protein</fullName>
    </submittedName>
</protein>
<sequence length="460" mass="51101">MDVVPVGLIGRMDFIRQRRLLVGLVAKAIDEGDLPVGSVDLVHLLFGHEPTWAGTLRHVEIVQKILEEAQRSGRIAPGKSPLGAAGLAKQAVLTAIVAELNLKEAAGRHGRGSKTDDVTFREVRSRLDDYVDYLVELTEYQRLAGDIHSRYALRAENDVDRSGSSAARLKEFQKASAWVSEFERTFDQASGIAAAKTKSPIRGNPLVDKLGRARWPTGGSRRRTRPRAELRDRAVLLARLGLDLDEAHQAALPAGWKKVKLSQRRIAHLLPYPRPVHVNEALEAFGHAPWRSHDDLPKQLIAVLELSARPCRQILLDDANGSAPTRQLGNWIVSDRWWRALGFYRQARWLAGEIRSGPIWPEPFEYLCSAQPNVYSEAGLRLVRQLDAICGIADAIVASHSADWKAVLQPLQDRNSAYSTIVGIALRQPEPHQLPRKLMTIWAGTIDEADVDQILPGFSI</sequence>
<accession>A0ABW0NU45</accession>
<proteinExistence type="predicted"/>
<dbReference type="Proteomes" id="UP001596060">
    <property type="component" value="Unassembled WGS sequence"/>
</dbReference>
<evidence type="ECO:0000313" key="3">
    <source>
        <dbReference type="Proteomes" id="UP001596060"/>
    </source>
</evidence>
<dbReference type="EMBL" id="JBHSLU010000004">
    <property type="protein sequence ID" value="MFC5504006.1"/>
    <property type="molecule type" value="Genomic_DNA"/>
</dbReference>
<name>A0ABW0NU45_9HYPH</name>
<reference evidence="3" key="1">
    <citation type="journal article" date="2019" name="Int. J. Syst. Evol. Microbiol.">
        <title>The Global Catalogue of Microorganisms (GCM) 10K type strain sequencing project: providing services to taxonomists for standard genome sequencing and annotation.</title>
        <authorList>
            <consortium name="The Broad Institute Genomics Platform"/>
            <consortium name="The Broad Institute Genome Sequencing Center for Infectious Disease"/>
            <person name="Wu L."/>
            <person name="Ma J."/>
        </authorList>
    </citation>
    <scope>NUCLEOTIDE SEQUENCE [LARGE SCALE GENOMIC DNA]</scope>
    <source>
        <strain evidence="3">CCUG 43117</strain>
    </source>
</reference>
<gene>
    <name evidence="2" type="ORF">ACFPN9_01900</name>
</gene>
<dbReference type="RefSeq" id="WP_377815103.1">
    <property type="nucleotide sequence ID" value="NZ_JBHSLU010000004.1"/>
</dbReference>
<organism evidence="2 3">
    <name type="scientific">Bosea massiliensis</name>
    <dbReference type="NCBI Taxonomy" id="151419"/>
    <lineage>
        <taxon>Bacteria</taxon>
        <taxon>Pseudomonadati</taxon>
        <taxon>Pseudomonadota</taxon>
        <taxon>Alphaproteobacteria</taxon>
        <taxon>Hyphomicrobiales</taxon>
        <taxon>Boseaceae</taxon>
        <taxon>Bosea</taxon>
    </lineage>
</organism>
<keyword evidence="3" id="KW-1185">Reference proteome</keyword>
<feature type="region of interest" description="Disordered" evidence="1">
    <location>
        <begin position="207"/>
        <end position="226"/>
    </location>
</feature>
<evidence type="ECO:0000313" key="2">
    <source>
        <dbReference type="EMBL" id="MFC5504006.1"/>
    </source>
</evidence>
<evidence type="ECO:0000256" key="1">
    <source>
        <dbReference type="SAM" id="MobiDB-lite"/>
    </source>
</evidence>
<comment type="caution">
    <text evidence="2">The sequence shown here is derived from an EMBL/GenBank/DDBJ whole genome shotgun (WGS) entry which is preliminary data.</text>
</comment>